<organism evidence="1 2">
    <name type="scientific">Umezawaea endophytica</name>
    <dbReference type="NCBI Taxonomy" id="1654476"/>
    <lineage>
        <taxon>Bacteria</taxon>
        <taxon>Bacillati</taxon>
        <taxon>Actinomycetota</taxon>
        <taxon>Actinomycetes</taxon>
        <taxon>Pseudonocardiales</taxon>
        <taxon>Pseudonocardiaceae</taxon>
        <taxon>Umezawaea</taxon>
    </lineage>
</organism>
<dbReference type="Proteomes" id="UP001141259">
    <property type="component" value="Unassembled WGS sequence"/>
</dbReference>
<accession>A0A9X3AH07</accession>
<dbReference type="EMBL" id="JANYMP010000008">
    <property type="protein sequence ID" value="MCS7478950.1"/>
    <property type="molecule type" value="Genomic_DNA"/>
</dbReference>
<gene>
    <name evidence="1" type="ORF">NZH93_18980</name>
</gene>
<dbReference type="AlphaFoldDB" id="A0A9X3AH07"/>
<protein>
    <submittedName>
        <fullName evidence="1">Uncharacterized protein</fullName>
    </submittedName>
</protein>
<dbReference type="RefSeq" id="WP_259624442.1">
    <property type="nucleotide sequence ID" value="NZ_JANYMP010000008.1"/>
</dbReference>
<reference evidence="1" key="1">
    <citation type="submission" date="2022-08" db="EMBL/GenBank/DDBJ databases">
        <authorList>
            <person name="Tistechok S."/>
            <person name="Samborskyy M."/>
            <person name="Roman I."/>
        </authorList>
    </citation>
    <scope>NUCLEOTIDE SEQUENCE</scope>
    <source>
        <strain evidence="1">DSM 103496</strain>
    </source>
</reference>
<evidence type="ECO:0000313" key="2">
    <source>
        <dbReference type="Proteomes" id="UP001141259"/>
    </source>
</evidence>
<sequence length="76" mass="8426">MTSVDEVRYLRTEASMAFPHGRLLALRGGSLHVLAPDGWDRVARTASGARSISRVEAEDWCESEGWDLDLLDEVPV</sequence>
<keyword evidence="2" id="KW-1185">Reference proteome</keyword>
<proteinExistence type="predicted"/>
<name>A0A9X3AH07_9PSEU</name>
<evidence type="ECO:0000313" key="1">
    <source>
        <dbReference type="EMBL" id="MCS7478950.1"/>
    </source>
</evidence>
<comment type="caution">
    <text evidence="1">The sequence shown here is derived from an EMBL/GenBank/DDBJ whole genome shotgun (WGS) entry which is preliminary data.</text>
</comment>